<feature type="domain" description="Type II methyltransferase M.TaqI-like" evidence="6">
    <location>
        <begin position="69"/>
        <end position="221"/>
    </location>
</feature>
<protein>
    <recommendedName>
        <fullName evidence="1">site-specific DNA-methyltransferase (adenine-specific)</fullName>
        <ecNumber evidence="1">2.1.1.72</ecNumber>
    </recommendedName>
</protein>
<evidence type="ECO:0000256" key="3">
    <source>
        <dbReference type="ARBA" id="ARBA00022679"/>
    </source>
</evidence>
<evidence type="ECO:0000256" key="4">
    <source>
        <dbReference type="ARBA" id="ARBA00022691"/>
    </source>
</evidence>
<dbReference type="PROSITE" id="PS00092">
    <property type="entry name" value="N6_MTASE"/>
    <property type="match status" value="1"/>
</dbReference>
<keyword evidence="3" id="KW-0808">Transferase</keyword>
<dbReference type="REBASE" id="299176">
    <property type="entry name" value="M.Mga10186I"/>
</dbReference>
<dbReference type="InterPro" id="IPR002052">
    <property type="entry name" value="DNA_methylase_N6_adenine_CS"/>
</dbReference>
<dbReference type="Gene3D" id="3.40.50.150">
    <property type="entry name" value="Vaccinia Virus protein VP39"/>
    <property type="match status" value="1"/>
</dbReference>
<dbReference type="AlphaFoldDB" id="A0A449AYM1"/>
<dbReference type="PANTHER" id="PTHR33841">
    <property type="entry name" value="DNA METHYLTRANSFERASE YEEA-RELATED"/>
    <property type="match status" value="1"/>
</dbReference>
<dbReference type="KEGG" id="mgal:NCTC10186_00064"/>
<organism evidence="7 8">
    <name type="scientific">Mycoplasmopsis gallopavonis</name>
    <dbReference type="NCBI Taxonomy" id="76629"/>
    <lineage>
        <taxon>Bacteria</taxon>
        <taxon>Bacillati</taxon>
        <taxon>Mycoplasmatota</taxon>
        <taxon>Mycoplasmoidales</taxon>
        <taxon>Metamycoplasmataceae</taxon>
        <taxon>Mycoplasmopsis</taxon>
    </lineage>
</organism>
<comment type="catalytic activity">
    <reaction evidence="5">
        <text>a 2'-deoxyadenosine in DNA + S-adenosyl-L-methionine = an N(6)-methyl-2'-deoxyadenosine in DNA + S-adenosyl-L-homocysteine + H(+)</text>
        <dbReference type="Rhea" id="RHEA:15197"/>
        <dbReference type="Rhea" id="RHEA-COMP:12418"/>
        <dbReference type="Rhea" id="RHEA-COMP:12419"/>
        <dbReference type="ChEBI" id="CHEBI:15378"/>
        <dbReference type="ChEBI" id="CHEBI:57856"/>
        <dbReference type="ChEBI" id="CHEBI:59789"/>
        <dbReference type="ChEBI" id="CHEBI:90615"/>
        <dbReference type="ChEBI" id="CHEBI:90616"/>
        <dbReference type="EC" id="2.1.1.72"/>
    </reaction>
</comment>
<keyword evidence="2" id="KW-0489">Methyltransferase</keyword>
<dbReference type="GO" id="GO:0006304">
    <property type="term" value="P:DNA modification"/>
    <property type="evidence" value="ECO:0007669"/>
    <property type="project" value="InterPro"/>
</dbReference>
<evidence type="ECO:0000259" key="6">
    <source>
        <dbReference type="Pfam" id="PF07669"/>
    </source>
</evidence>
<dbReference type="InterPro" id="IPR029063">
    <property type="entry name" value="SAM-dependent_MTases_sf"/>
</dbReference>
<evidence type="ECO:0000256" key="2">
    <source>
        <dbReference type="ARBA" id="ARBA00022603"/>
    </source>
</evidence>
<evidence type="ECO:0000313" key="8">
    <source>
        <dbReference type="Proteomes" id="UP000289862"/>
    </source>
</evidence>
<evidence type="ECO:0000256" key="5">
    <source>
        <dbReference type="ARBA" id="ARBA00047942"/>
    </source>
</evidence>
<dbReference type="SUPFAM" id="SSF53335">
    <property type="entry name" value="S-adenosyl-L-methionine-dependent methyltransferases"/>
    <property type="match status" value="1"/>
</dbReference>
<dbReference type="InterPro" id="IPR050953">
    <property type="entry name" value="N4_N6_ade-DNA_methylase"/>
</dbReference>
<dbReference type="RefSeq" id="WP_182806915.1">
    <property type="nucleotide sequence ID" value="NZ_LR215031.1"/>
</dbReference>
<evidence type="ECO:0000256" key="1">
    <source>
        <dbReference type="ARBA" id="ARBA00011900"/>
    </source>
</evidence>
<sequence>MSENNISKNKSFGRVYTPDYIVNNILNLSGYILGNISKKHVIDNSCGDGAFLQEIVKRYCEDFLKHNHNKMVLKAELEEFIHGIEIDQEEVLKCKSNLDQITKEYGIEKVNWDILCADSLMVDKFNNKMDFVLGNPPYIRIHNLGNSYHLVKKFNFAKTGMTDLYLVFYELGISMLNESGILGYITPSSYFNSVAAKEMRKYLVTNNLIEKIVDLQHFQPFKATTYTTITILNKQKIHKNTEYYQYDKANLKPNYIHNLSIEDFYLNSFFYFAKKEDLTFLKKILLNKQESDIFVKNGYATLKDNFFVSDFNFSSKYIIPVIKASKGIFKQIFYPYDQEGNLISIDQLAKEPILYDYLLNHKEALLKRANEKNSEKYWYAFGRSQGILDTYKNKVAINTLAQNLKDLKIINCPSGTGVYAGLYIISASKGYEEIKKALYREEFIKYIALLGKYRNGGYYTFSSKDLKAYLDYFFRAKEIENE</sequence>
<gene>
    <name evidence="7" type="ORF">NCTC10186_00064</name>
</gene>
<dbReference type="InterPro" id="IPR011639">
    <property type="entry name" value="MethylTrfase_TaqI-like_dom"/>
</dbReference>
<dbReference type="EC" id="2.1.1.72" evidence="1"/>
<dbReference type="PANTHER" id="PTHR33841:SF1">
    <property type="entry name" value="DNA METHYLTRANSFERASE A"/>
    <property type="match status" value="1"/>
</dbReference>
<dbReference type="GO" id="GO:0032259">
    <property type="term" value="P:methylation"/>
    <property type="evidence" value="ECO:0007669"/>
    <property type="project" value="UniProtKB-KW"/>
</dbReference>
<reference evidence="7 8" key="1">
    <citation type="submission" date="2019-01" db="EMBL/GenBank/DDBJ databases">
        <authorList>
            <consortium name="Pathogen Informatics"/>
        </authorList>
    </citation>
    <scope>NUCLEOTIDE SEQUENCE [LARGE SCALE GENOMIC DNA]</scope>
    <source>
        <strain evidence="7 8">NCTC10186</strain>
    </source>
</reference>
<keyword evidence="7" id="KW-0378">Hydrolase</keyword>
<dbReference type="Proteomes" id="UP000289862">
    <property type="component" value="Chromosome"/>
</dbReference>
<dbReference type="GO" id="GO:0009007">
    <property type="term" value="F:site-specific DNA-methyltransferase (adenine-specific) activity"/>
    <property type="evidence" value="ECO:0007669"/>
    <property type="project" value="UniProtKB-EC"/>
</dbReference>
<accession>A0A449AYM1</accession>
<proteinExistence type="predicted"/>
<name>A0A449AYM1_9BACT</name>
<dbReference type="GO" id="GO:0003676">
    <property type="term" value="F:nucleic acid binding"/>
    <property type="evidence" value="ECO:0007669"/>
    <property type="project" value="InterPro"/>
</dbReference>
<dbReference type="PRINTS" id="PR00507">
    <property type="entry name" value="N12N6MTFRASE"/>
</dbReference>
<evidence type="ECO:0000313" key="7">
    <source>
        <dbReference type="EMBL" id="VEU72600.1"/>
    </source>
</evidence>
<dbReference type="GO" id="GO:0016787">
    <property type="term" value="F:hydrolase activity"/>
    <property type="evidence" value="ECO:0007669"/>
    <property type="project" value="UniProtKB-KW"/>
</dbReference>
<dbReference type="Pfam" id="PF07669">
    <property type="entry name" value="Eco57I"/>
    <property type="match status" value="1"/>
</dbReference>
<keyword evidence="8" id="KW-1185">Reference proteome</keyword>
<keyword evidence="4" id="KW-0949">S-adenosyl-L-methionine</keyword>
<dbReference type="EMBL" id="LR215031">
    <property type="protein sequence ID" value="VEU72600.1"/>
    <property type="molecule type" value="Genomic_DNA"/>
</dbReference>